<evidence type="ECO:0000256" key="5">
    <source>
        <dbReference type="ARBA" id="ARBA00022741"/>
    </source>
</evidence>
<keyword evidence="7" id="KW-0472">Membrane</keyword>
<dbReference type="GO" id="GO:0015833">
    <property type="term" value="P:peptide transport"/>
    <property type="evidence" value="ECO:0007669"/>
    <property type="project" value="InterPro"/>
</dbReference>
<dbReference type="NCBIfam" id="TIGR01727">
    <property type="entry name" value="oligo_HPY"/>
    <property type="match status" value="1"/>
</dbReference>
<evidence type="ECO:0000256" key="7">
    <source>
        <dbReference type="ARBA" id="ARBA00023136"/>
    </source>
</evidence>
<evidence type="ECO:0000256" key="6">
    <source>
        <dbReference type="ARBA" id="ARBA00022840"/>
    </source>
</evidence>
<dbReference type="InterPro" id="IPR013563">
    <property type="entry name" value="Oligopep_ABC_C"/>
</dbReference>
<dbReference type="InterPro" id="IPR050388">
    <property type="entry name" value="ABC_Ni/Peptide_Import"/>
</dbReference>
<sequence length="470" mass="53998">MISYFYSKSAPQCLKTENPRFCYKLNKNLVKFQKELDLLKQKKLAPKEYESQFSDLKEKFLAYEVNIKKHYQAKKSYKLRAIWDRIQKYWHTSFNRSHFDFEAFSKNVEYKQIGNKRHKIVAQIKNLNLSFVNPANPEIRNIVIRNASIDFYEGEIHALIGESGSGKSVITSCLYGLVGQNGVIESGEIKLFNNPVQNFDFRAWELSNHRGKVISAVFQNPMSTLNPTKKIGIQIMEGMLLNKIVKTKKEAYEKALLYLRMTKIANPEMVMKLYPHELSGGMIQRIVISAILSLEPKIIVMDEPTTALDTTVQALVLDIIRDLQKRLKITIIFITHDLGVVASLATYISIMYAGQVVEEGTRDEILLNPRHPYTWGLITSMPDVNKGDRLQSIRGVVPSSLNSIVGDAFAVRNDYALEQDFFIEPKFYRISPTHRVKSALLDPKAPKVVPPKIIYQKWLQFAKMRQENGR</sequence>
<dbReference type="InterPro" id="IPR027417">
    <property type="entry name" value="P-loop_NTPase"/>
</dbReference>
<evidence type="ECO:0000256" key="2">
    <source>
        <dbReference type="ARBA" id="ARBA00005417"/>
    </source>
</evidence>
<evidence type="ECO:0000256" key="3">
    <source>
        <dbReference type="ARBA" id="ARBA00022448"/>
    </source>
</evidence>
<evidence type="ECO:0000256" key="1">
    <source>
        <dbReference type="ARBA" id="ARBA00004202"/>
    </source>
</evidence>
<dbReference type="PANTHER" id="PTHR43297:SF2">
    <property type="entry name" value="DIPEPTIDE TRANSPORT ATP-BINDING PROTEIN DPPD"/>
    <property type="match status" value="1"/>
</dbReference>
<dbReference type="Gene3D" id="3.40.50.300">
    <property type="entry name" value="P-loop containing nucleotide triphosphate hydrolases"/>
    <property type="match status" value="1"/>
</dbReference>
<protein>
    <submittedName>
        <fullName evidence="9">Oligopeptide transport ATP-binding protein OppD</fullName>
    </submittedName>
</protein>
<name>A0A223MA28_MESHO</name>
<dbReference type="CDD" id="cd03257">
    <property type="entry name" value="ABC_NikE_OppD_transporters"/>
    <property type="match status" value="1"/>
</dbReference>
<reference evidence="9 10" key="1">
    <citation type="submission" date="2017-08" db="EMBL/GenBank/DDBJ databases">
        <title>The complete genome sequence of a Mycoplasma hyopneumoniae isolate in Korea.</title>
        <authorList>
            <person name="Han J."/>
            <person name="Lee N."/>
        </authorList>
    </citation>
    <scope>NUCLEOTIDE SEQUENCE [LARGE SCALE GENOMIC DNA]</scope>
    <source>
        <strain evidence="9 10">KM014</strain>
    </source>
</reference>
<dbReference type="EMBL" id="CP022714">
    <property type="protein sequence ID" value="ASU14373.1"/>
    <property type="molecule type" value="Genomic_DNA"/>
</dbReference>
<keyword evidence="5" id="KW-0547">Nucleotide-binding</keyword>
<dbReference type="Pfam" id="PF00005">
    <property type="entry name" value="ABC_tran"/>
    <property type="match status" value="1"/>
</dbReference>
<dbReference type="PROSITE" id="PS50893">
    <property type="entry name" value="ABC_TRANSPORTER_2"/>
    <property type="match status" value="1"/>
</dbReference>
<keyword evidence="3" id="KW-0813">Transport</keyword>
<comment type="subcellular location">
    <subcellularLocation>
        <location evidence="1">Cell membrane</location>
        <topology evidence="1">Peripheral membrane protein</topology>
    </subcellularLocation>
</comment>
<dbReference type="PROSITE" id="PS00211">
    <property type="entry name" value="ABC_TRANSPORTER_1"/>
    <property type="match status" value="1"/>
</dbReference>
<dbReference type="InterPro" id="IPR003439">
    <property type="entry name" value="ABC_transporter-like_ATP-bd"/>
</dbReference>
<evidence type="ECO:0000313" key="9">
    <source>
        <dbReference type="EMBL" id="ASU14373.1"/>
    </source>
</evidence>
<feature type="domain" description="ABC transporter" evidence="8">
    <location>
        <begin position="124"/>
        <end position="378"/>
    </location>
</feature>
<dbReference type="SUPFAM" id="SSF52540">
    <property type="entry name" value="P-loop containing nucleoside triphosphate hydrolases"/>
    <property type="match status" value="1"/>
</dbReference>
<keyword evidence="4" id="KW-1003">Cell membrane</keyword>
<dbReference type="InterPro" id="IPR003593">
    <property type="entry name" value="AAA+_ATPase"/>
</dbReference>
<gene>
    <name evidence="9" type="primary">oppD_1</name>
    <name evidence="9" type="ORF">CIB43_00477</name>
</gene>
<dbReference type="GO" id="GO:0005886">
    <property type="term" value="C:plasma membrane"/>
    <property type="evidence" value="ECO:0007669"/>
    <property type="project" value="UniProtKB-SubCell"/>
</dbReference>
<dbReference type="Proteomes" id="UP000215452">
    <property type="component" value="Chromosome"/>
</dbReference>
<evidence type="ECO:0000313" key="10">
    <source>
        <dbReference type="Proteomes" id="UP000215452"/>
    </source>
</evidence>
<dbReference type="AlphaFoldDB" id="A0A223MA28"/>
<comment type="similarity">
    <text evidence="2">Belongs to the ABC transporter superfamily.</text>
</comment>
<organism evidence="9 10">
    <name type="scientific">Mesomycoplasma hyopneumoniae</name>
    <name type="common">Mycoplasma hyopneumoniae</name>
    <dbReference type="NCBI Taxonomy" id="2099"/>
    <lineage>
        <taxon>Bacteria</taxon>
        <taxon>Bacillati</taxon>
        <taxon>Mycoplasmatota</taxon>
        <taxon>Mycoplasmoidales</taxon>
        <taxon>Metamycoplasmataceae</taxon>
        <taxon>Mesomycoplasma</taxon>
    </lineage>
</organism>
<dbReference type="PANTHER" id="PTHR43297">
    <property type="entry name" value="OLIGOPEPTIDE TRANSPORT ATP-BINDING PROTEIN APPD"/>
    <property type="match status" value="1"/>
</dbReference>
<evidence type="ECO:0000256" key="4">
    <source>
        <dbReference type="ARBA" id="ARBA00022475"/>
    </source>
</evidence>
<dbReference type="Pfam" id="PF08352">
    <property type="entry name" value="oligo_HPY"/>
    <property type="match status" value="1"/>
</dbReference>
<accession>A0A223MA28</accession>
<evidence type="ECO:0000259" key="8">
    <source>
        <dbReference type="PROSITE" id="PS50893"/>
    </source>
</evidence>
<dbReference type="GO" id="GO:0005524">
    <property type="term" value="F:ATP binding"/>
    <property type="evidence" value="ECO:0007669"/>
    <property type="project" value="UniProtKB-KW"/>
</dbReference>
<keyword evidence="6 9" id="KW-0067">ATP-binding</keyword>
<dbReference type="SMART" id="SM00382">
    <property type="entry name" value="AAA"/>
    <property type="match status" value="1"/>
</dbReference>
<proteinExistence type="inferred from homology"/>
<dbReference type="GO" id="GO:0016887">
    <property type="term" value="F:ATP hydrolysis activity"/>
    <property type="evidence" value="ECO:0007669"/>
    <property type="project" value="InterPro"/>
</dbReference>
<dbReference type="InterPro" id="IPR017871">
    <property type="entry name" value="ABC_transporter-like_CS"/>
</dbReference>